<dbReference type="EMBL" id="JBHLTG010000003">
    <property type="protein sequence ID" value="MFC0679328.1"/>
    <property type="molecule type" value="Genomic_DNA"/>
</dbReference>
<dbReference type="RefSeq" id="WP_386669973.1">
    <property type="nucleotide sequence ID" value="NZ_JBHLTG010000003.1"/>
</dbReference>
<evidence type="ECO:0008006" key="3">
    <source>
        <dbReference type="Google" id="ProtNLM"/>
    </source>
</evidence>
<reference evidence="1 2" key="1">
    <citation type="submission" date="2024-09" db="EMBL/GenBank/DDBJ databases">
        <authorList>
            <person name="Sun Q."/>
            <person name="Mori K."/>
        </authorList>
    </citation>
    <scope>NUCLEOTIDE SEQUENCE [LARGE SCALE GENOMIC DNA]</scope>
    <source>
        <strain evidence="1 2">KCTC 23076</strain>
    </source>
</reference>
<accession>A0ABV6RTT6</accession>
<dbReference type="Proteomes" id="UP001589896">
    <property type="component" value="Unassembled WGS sequence"/>
</dbReference>
<sequence length="1361" mass="153223">MLWKTWALQAGNIDIEFAAWTASELVARLSKPESAGLQEFFFGEVCLSTEWFNDKLSESILALDERFHPEDHIEVRAEKLFMALARSQEYRGELLEYLGAAAAIGASAKLLDGFEPSHQQRDLCVLSASLEAFRDIQKDIECDPHVGWNADSWIAKVKAVRSACERLSKFYWQCDNTLDRNDTAKYDTRNRIEWAREFEEALERLEYAFGADHNDAERSRIAFVRGSAGSGKSHLLARGAQIALRTGRPAVLVLGNRLNDGDLWTQLAQALGLPGRTPEQLLGALDAAGKRARARTLLLIDAINEGAGSRYWRNNIAGLIHPLKAYSHVGVVVACRDEYFDLAIPSEIAKSGPVVRIRGFETHSEQLNAARVYLDRRGIARPSTPWLAPEFVNPLFLRAVCTSLARDGKTEFPSGLNGTKKILSYYLDSIGAEISRREGSAVSLATNVRRAVLRIAGVMLDQRQDYLDFGRCRAVLAGEFDNIAPNEGDWLSVFCGCGLLRRDPSPIADEFLQEDVVRFSFQRFQDFLMAEQALAGERAAEGLFDIDGKLNFCLEPSGLAWEWRGLVSALAIAIPEKLGHELVDSLPGGEEAWWPDWGVRAAFVDSVRWRIPTSFSARSLELLNRCDDPHEILLSVAVAASHPWNANFLTSNLLRRRLPRRDATWTTWVNDQSESADSTLGVLLEWCRVGQAPTSNAENQYLAALTLCWLFTSTNRAIRDNATKSLSSLLLSNRGIFPKLLAELENVDDLYVHERLVAAAFGACCKDPDGERLREYSGAVARHMFKAKRAPFSILLRDYGLGIVELADARGVLPPDVEVADCSPPYQSSPVVANVSQSRLDEIAKRAGDDSIVRSATSWGDFSRYEIEPRTRRFLNVRINEVVPLTTRQKERAFEREVIGSAKDRIRSYERLARAANPYISGLIAPSFPNEPGPPSTEALRKWTRALKRAEDSLFALLTQEEIGRFQTDAAPHLYRETGAKDVDRRFDLDSLKRWVARRAYAFGWSDKRFPRDRSSSYGRDRAKVERIGKKYQWLAMDELLCRLADNFWIDSEYEAPPVIYKSPLDLGFERDIDPTILGTESEPTPIGVRWASDPCISLGAADEGELRSWPFEKNLENGIKGLATRRDENGTEWLVLYEHQAEDDKYSDHRGEHGLRRQEFRFLATILVDATDAAGAAKHLRSKKNLDLSQWAVPEFTDGPFLHELPWRNTWDQRKWIFDSWRMQVGTRYAQTVARYHWESHLDASLPEGYYGYVPMPWLCKELGLTAGKAGIWRNASGEVVYKEVKALPRGEVCLLRMHEARLLLGGDCSCVTLLIAERTAWPGGSNAFATWRRTEGVAWTDGGRTRSSVWSRDTRNGED</sequence>
<dbReference type="SUPFAM" id="SSF52540">
    <property type="entry name" value="P-loop containing nucleoside triphosphate hydrolases"/>
    <property type="match status" value="1"/>
</dbReference>
<proteinExistence type="predicted"/>
<organism evidence="1 2">
    <name type="scientific">Lysobacter korlensis</name>
    <dbReference type="NCBI Taxonomy" id="553636"/>
    <lineage>
        <taxon>Bacteria</taxon>
        <taxon>Pseudomonadati</taxon>
        <taxon>Pseudomonadota</taxon>
        <taxon>Gammaproteobacteria</taxon>
        <taxon>Lysobacterales</taxon>
        <taxon>Lysobacteraceae</taxon>
        <taxon>Lysobacter</taxon>
    </lineage>
</organism>
<name>A0ABV6RTT6_9GAMM</name>
<gene>
    <name evidence="1" type="ORF">ACFFGH_15950</name>
</gene>
<comment type="caution">
    <text evidence="1">The sequence shown here is derived from an EMBL/GenBank/DDBJ whole genome shotgun (WGS) entry which is preliminary data.</text>
</comment>
<protein>
    <recommendedName>
        <fullName evidence="3">ATP-binding protein</fullName>
    </recommendedName>
</protein>
<evidence type="ECO:0000313" key="2">
    <source>
        <dbReference type="Proteomes" id="UP001589896"/>
    </source>
</evidence>
<evidence type="ECO:0000313" key="1">
    <source>
        <dbReference type="EMBL" id="MFC0679328.1"/>
    </source>
</evidence>
<dbReference type="InterPro" id="IPR027417">
    <property type="entry name" value="P-loop_NTPase"/>
</dbReference>
<keyword evidence="2" id="KW-1185">Reference proteome</keyword>